<sequence length="176" mass="19558">MRLRQRDGRTCGPTVAVVAGALLDPAYRSQLSGAGADRAWFAQEQLRVHALVNRVWPRALGTTPMAMARALTGYSRGRGVRYGWRLWWGRRDGVSDVLDAVRSDLPVPMLIGRWIPRHWVLVVEATAGVLRCYEPSSGEMRPIGLDALRHAHLEGLGYPRPFAFVLPKSETRSATS</sequence>
<proteinExistence type="predicted"/>
<protein>
    <recommendedName>
        <fullName evidence="3">Peptidase C39 domain-containing protein</fullName>
    </recommendedName>
</protein>
<dbReference type="EMBL" id="BLLB01000002">
    <property type="protein sequence ID" value="GFH00145.1"/>
    <property type="molecule type" value="Genomic_DNA"/>
</dbReference>
<evidence type="ECO:0008006" key="3">
    <source>
        <dbReference type="Google" id="ProtNLM"/>
    </source>
</evidence>
<keyword evidence="2" id="KW-1185">Reference proteome</keyword>
<dbReference type="AlphaFoldDB" id="A0A7I9ZGL1"/>
<reference evidence="1 2" key="1">
    <citation type="journal article" date="2019" name="Emerg. Microbes Infect.">
        <title>Comprehensive subspecies identification of 175 nontuberculous mycobacteria species based on 7547 genomic profiles.</title>
        <authorList>
            <person name="Matsumoto Y."/>
            <person name="Kinjo T."/>
            <person name="Motooka D."/>
            <person name="Nabeya D."/>
            <person name="Jung N."/>
            <person name="Uechi K."/>
            <person name="Horii T."/>
            <person name="Iida T."/>
            <person name="Fujita J."/>
            <person name="Nakamura S."/>
        </authorList>
    </citation>
    <scope>NUCLEOTIDE SEQUENCE [LARGE SCALE GENOMIC DNA]</scope>
    <source>
        <strain evidence="1 2">JCM 30996</strain>
    </source>
</reference>
<dbReference type="Proteomes" id="UP000465304">
    <property type="component" value="Unassembled WGS sequence"/>
</dbReference>
<organism evidence="1 2">
    <name type="scientific">Mycolicibacterium hippocampi</name>
    <dbReference type="NCBI Taxonomy" id="659824"/>
    <lineage>
        <taxon>Bacteria</taxon>
        <taxon>Bacillati</taxon>
        <taxon>Actinomycetota</taxon>
        <taxon>Actinomycetes</taxon>
        <taxon>Mycobacteriales</taxon>
        <taxon>Mycobacteriaceae</taxon>
        <taxon>Mycolicibacterium</taxon>
    </lineage>
</organism>
<gene>
    <name evidence="1" type="ORF">MHIP_06280</name>
</gene>
<accession>A0A7I9ZGL1</accession>
<evidence type="ECO:0000313" key="1">
    <source>
        <dbReference type="EMBL" id="GFH00145.1"/>
    </source>
</evidence>
<name>A0A7I9ZGL1_9MYCO</name>
<evidence type="ECO:0000313" key="2">
    <source>
        <dbReference type="Proteomes" id="UP000465304"/>
    </source>
</evidence>
<comment type="caution">
    <text evidence="1">The sequence shown here is derived from an EMBL/GenBank/DDBJ whole genome shotgun (WGS) entry which is preliminary data.</text>
</comment>